<keyword evidence="12" id="KW-1185">Reference proteome</keyword>
<evidence type="ECO:0000313" key="11">
    <source>
        <dbReference type="EMBL" id="EGF76966.1"/>
    </source>
</evidence>
<feature type="domain" description="Transcription factor Tfb2 C-terminal" evidence="10">
    <location>
        <begin position="393"/>
        <end position="459"/>
    </location>
</feature>
<reference evidence="11 12" key="1">
    <citation type="submission" date="2009-12" db="EMBL/GenBank/DDBJ databases">
        <title>The draft genome of Batrachochytrium dendrobatidis.</title>
        <authorList>
            <consortium name="US DOE Joint Genome Institute (JGI-PGF)"/>
            <person name="Kuo A."/>
            <person name="Salamov A."/>
            <person name="Schmutz J."/>
            <person name="Lucas S."/>
            <person name="Pitluck S."/>
            <person name="Rosenblum E."/>
            <person name="Stajich J."/>
            <person name="Eisen M."/>
            <person name="Grigoriev I.V."/>
        </authorList>
    </citation>
    <scope>NUCLEOTIDE SEQUENCE [LARGE SCALE GENOMIC DNA]</scope>
    <source>
        <strain evidence="12">JAM81 / FGSC 10211</strain>
    </source>
</reference>
<dbReference type="GO" id="GO:0006289">
    <property type="term" value="P:nucleotide-excision repair"/>
    <property type="evidence" value="ECO:0000318"/>
    <property type="project" value="GO_Central"/>
</dbReference>
<evidence type="ECO:0000313" key="12">
    <source>
        <dbReference type="Proteomes" id="UP000007241"/>
    </source>
</evidence>
<dbReference type="GO" id="GO:0003690">
    <property type="term" value="F:double-stranded DNA binding"/>
    <property type="evidence" value="ECO:0000318"/>
    <property type="project" value="GO_Central"/>
</dbReference>
<dbReference type="STRING" id="684364.F4PCL2"/>
<dbReference type="FunCoup" id="F4PCL2">
    <property type="interactions" value="231"/>
</dbReference>
<dbReference type="GO" id="GO:0001671">
    <property type="term" value="F:ATPase activator activity"/>
    <property type="evidence" value="ECO:0007669"/>
    <property type="project" value="InterPro"/>
</dbReference>
<evidence type="ECO:0000256" key="9">
    <source>
        <dbReference type="RuleBase" id="RU364024"/>
    </source>
</evidence>
<evidence type="ECO:0000256" key="8">
    <source>
        <dbReference type="ARBA" id="ARBA00023242"/>
    </source>
</evidence>
<dbReference type="GO" id="GO:0006366">
    <property type="term" value="P:transcription by RNA polymerase II"/>
    <property type="evidence" value="ECO:0007669"/>
    <property type="project" value="UniProtKB-ARBA"/>
</dbReference>
<protein>
    <recommendedName>
        <fullName evidence="9">RNA polymerase II transcription factor B subunit 2</fullName>
    </recommendedName>
</protein>
<organism evidence="11 12">
    <name type="scientific">Batrachochytrium dendrobatidis (strain JAM81 / FGSC 10211)</name>
    <name type="common">Frog chytrid fungus</name>
    <dbReference type="NCBI Taxonomy" id="684364"/>
    <lineage>
        <taxon>Eukaryota</taxon>
        <taxon>Fungi</taxon>
        <taxon>Fungi incertae sedis</taxon>
        <taxon>Chytridiomycota</taxon>
        <taxon>Chytridiomycota incertae sedis</taxon>
        <taxon>Chytridiomycetes</taxon>
        <taxon>Rhizophydiales</taxon>
        <taxon>Rhizophydiales incertae sedis</taxon>
        <taxon>Batrachochytrium</taxon>
    </lineage>
</organism>
<comment type="similarity">
    <text evidence="3 9">Belongs to the TFB2 family.</text>
</comment>
<accession>F4PCL2</accession>
<evidence type="ECO:0000256" key="2">
    <source>
        <dbReference type="ARBA" id="ARBA00004123"/>
    </source>
</evidence>
<dbReference type="InterPro" id="IPR040662">
    <property type="entry name" value="Tfb2_C"/>
</dbReference>
<dbReference type="Pfam" id="PF18307">
    <property type="entry name" value="Tfb2_C"/>
    <property type="match status" value="1"/>
</dbReference>
<dbReference type="NCBIfam" id="TIGR00625">
    <property type="entry name" value="tfb2"/>
    <property type="match status" value="1"/>
</dbReference>
<dbReference type="Gene3D" id="3.30.70.2610">
    <property type="match status" value="1"/>
</dbReference>
<dbReference type="GO" id="GO:0005675">
    <property type="term" value="C:transcription factor TFIIH holo complex"/>
    <property type="evidence" value="ECO:0000318"/>
    <property type="project" value="GO_Central"/>
</dbReference>
<dbReference type="Proteomes" id="UP000007241">
    <property type="component" value="Unassembled WGS sequence"/>
</dbReference>
<name>F4PCL2_BATDJ</name>
<dbReference type="PANTHER" id="PTHR13152">
    <property type="entry name" value="TFIIH, POLYPEPTIDE 4"/>
    <property type="match status" value="1"/>
</dbReference>
<keyword evidence="6 9" id="KW-0804">Transcription</keyword>
<dbReference type="InterPro" id="IPR004598">
    <property type="entry name" value="TFIIH_p52/Tfb2"/>
</dbReference>
<proteinExistence type="inferred from homology"/>
<dbReference type="PANTHER" id="PTHR13152:SF0">
    <property type="entry name" value="GENERAL TRANSCRIPTION FACTOR IIH SUBUNIT 4"/>
    <property type="match status" value="1"/>
</dbReference>
<dbReference type="GeneID" id="18244554"/>
<evidence type="ECO:0000256" key="3">
    <source>
        <dbReference type="ARBA" id="ARBA00007132"/>
    </source>
</evidence>
<dbReference type="RefSeq" id="XP_006682523.1">
    <property type="nucleotide sequence ID" value="XM_006682460.1"/>
</dbReference>
<evidence type="ECO:0000256" key="6">
    <source>
        <dbReference type="ARBA" id="ARBA00023163"/>
    </source>
</evidence>
<comment type="function">
    <text evidence="9">Component of the general transcription and DNA repair factor IIH (TFIIH) core complex which is involved in general and transcription-coupled nucleotide excision repair (NER) of damaged DNA.</text>
</comment>
<keyword evidence="4 9" id="KW-0227">DNA damage</keyword>
<evidence type="ECO:0000256" key="5">
    <source>
        <dbReference type="ARBA" id="ARBA00023015"/>
    </source>
</evidence>
<comment type="subcellular location">
    <subcellularLocation>
        <location evidence="2 9">Nucleus</location>
    </subcellularLocation>
</comment>
<gene>
    <name evidence="11" type="ORF">BATDEDRAFT_92242</name>
</gene>
<evidence type="ECO:0000256" key="4">
    <source>
        <dbReference type="ARBA" id="ARBA00022763"/>
    </source>
</evidence>
<evidence type="ECO:0000256" key="1">
    <source>
        <dbReference type="ARBA" id="ARBA00002817"/>
    </source>
</evidence>
<evidence type="ECO:0000259" key="10">
    <source>
        <dbReference type="Pfam" id="PF18307"/>
    </source>
</evidence>
<dbReference type="OMA" id="KGFIIIE"/>
<dbReference type="AlphaFoldDB" id="F4PCL2"/>
<keyword evidence="7 9" id="KW-0234">DNA repair</keyword>
<dbReference type="Pfam" id="PF03849">
    <property type="entry name" value="Tfb2"/>
    <property type="match status" value="1"/>
</dbReference>
<sequence>MLAEASSPISGNVGQYLESLPRPVLDRLFAQPATCLAILRLLPDLAKHTILRLLYTSMTVKISDIETWETHEYSGQFSHAVTGLAKLHILSIKNEGSHKSVHINSVFQKSIHNALVGSGSHTSFGMPCETIDKHRPSIAFLETYAKECWESVLHYLVGTPSDKRPKAIVKLLEKSGLMAPISSTNAAHNGDLRITSKGFQFLLQDVNVQIWAFLLQYLEMAEQLNMELVEVLNFFFQLGSLELGQDYSVEVLTPTQKHMLDDLKHLGLIYQRKKKSTRFYPTHLATSLTSGASAGAVLSPRSLEADSDGFIIIETNYRVYAYTDSPLQIAVLSLFIEMRVRFANMVIGIITRDSVREALAKGISAEQIIAYLTTHAHPEMKKGSPVLPTTIVDQVRLWEMERNRLRISRGHLYQMFSGEQEYREILKYATDLGYELWHSDSKRLVVVSAEGHEHIKVFFSKQRNKQLGAAK</sequence>
<evidence type="ECO:0000256" key="7">
    <source>
        <dbReference type="ARBA" id="ARBA00023204"/>
    </source>
</evidence>
<keyword evidence="8 9" id="KW-0539">Nucleus</keyword>
<dbReference type="HOGENOM" id="CLU_027280_4_0_1"/>
<dbReference type="FunFam" id="3.30.70.2610:FF:000001">
    <property type="entry name" value="General transcription factor IIH subunit 4"/>
    <property type="match status" value="1"/>
</dbReference>
<dbReference type="EMBL" id="GL882894">
    <property type="protein sequence ID" value="EGF76966.1"/>
    <property type="molecule type" value="Genomic_DNA"/>
</dbReference>
<dbReference type="GO" id="GO:0000439">
    <property type="term" value="C:transcription factor TFIIH core complex"/>
    <property type="evidence" value="ECO:0000318"/>
    <property type="project" value="GO_Central"/>
</dbReference>
<keyword evidence="5 9" id="KW-0805">Transcription regulation</keyword>
<dbReference type="InParanoid" id="F4PCL2"/>
<dbReference type="OrthoDB" id="364513at2759"/>
<comment type="function">
    <text evidence="1">Component of the general transcription and DNA repair factor IIH (TFIIH) core complex, which is involved in general and transcription-coupled nucleotide excision repair (NER) of damaged DNA and, when complexed to TFIIK, in RNA transcription by RNA polymerase II. In NER, TFIIH acts by opening DNA around the lesion to allow the excision of the damaged oligonucleotide and its replacement by a new DNA fragment. In transcription, TFIIH has an essential role in transcription initiation. When the pre-initiation complex (PIC) has been established, TFIIH is required for promoter opening and promoter escape. Phosphorylation of the C-terminal tail (CTD) of the largest subunit of RNA polymerase II by the kinase module TFIIK controls the initiation of transcription.</text>
</comment>